<reference evidence="2" key="1">
    <citation type="submission" date="2020-07" db="EMBL/GenBank/DDBJ databases">
        <title>Clarias magur genome sequencing, assembly and annotation.</title>
        <authorList>
            <person name="Kushwaha B."/>
            <person name="Kumar R."/>
            <person name="Das P."/>
            <person name="Joshi C.G."/>
            <person name="Kumar D."/>
            <person name="Nagpure N.S."/>
            <person name="Pandey M."/>
            <person name="Agarwal S."/>
            <person name="Srivastava S."/>
            <person name="Singh M."/>
            <person name="Sahoo L."/>
            <person name="Jayasankar P."/>
            <person name="Meher P.K."/>
            <person name="Koringa P.G."/>
            <person name="Iquebal M.A."/>
            <person name="Das S.P."/>
            <person name="Bit A."/>
            <person name="Patnaik S."/>
            <person name="Patel N."/>
            <person name="Shah T.M."/>
            <person name="Hinsu A."/>
            <person name="Jena J.K."/>
        </authorList>
    </citation>
    <scope>NUCLEOTIDE SEQUENCE</scope>
    <source>
        <strain evidence="2">CIFAMagur01</strain>
        <tissue evidence="2">Testis</tissue>
    </source>
</reference>
<sequence>MRIFVTINCTYCLWNNFHLHKTHRHTVFRLLWDRFINIVISMSVWIKAETEAHISQIAFGPLPSSEHADVAPPSADNQLGVKNHDSRVTSR</sequence>
<feature type="non-terminal residue" evidence="2">
    <location>
        <position position="91"/>
    </location>
</feature>
<organism evidence="2 3">
    <name type="scientific">Clarias magur</name>
    <name type="common">Asian catfish</name>
    <name type="synonym">Macropteronotus magur</name>
    <dbReference type="NCBI Taxonomy" id="1594786"/>
    <lineage>
        <taxon>Eukaryota</taxon>
        <taxon>Metazoa</taxon>
        <taxon>Chordata</taxon>
        <taxon>Craniata</taxon>
        <taxon>Vertebrata</taxon>
        <taxon>Euteleostomi</taxon>
        <taxon>Actinopterygii</taxon>
        <taxon>Neopterygii</taxon>
        <taxon>Teleostei</taxon>
        <taxon>Ostariophysi</taxon>
        <taxon>Siluriformes</taxon>
        <taxon>Clariidae</taxon>
        <taxon>Clarias</taxon>
    </lineage>
</organism>
<gene>
    <name evidence="2" type="primary">hemF</name>
    <name evidence="2" type="ORF">DAT39_020539</name>
</gene>
<feature type="compositionally biased region" description="Basic and acidic residues" evidence="1">
    <location>
        <begin position="82"/>
        <end position="91"/>
    </location>
</feature>
<feature type="region of interest" description="Disordered" evidence="1">
    <location>
        <begin position="65"/>
        <end position="91"/>
    </location>
</feature>
<keyword evidence="3" id="KW-1185">Reference proteome</keyword>
<name>A0A8J4X118_CLAMG</name>
<dbReference type="Proteomes" id="UP000727407">
    <property type="component" value="Unassembled WGS sequence"/>
</dbReference>
<dbReference type="AlphaFoldDB" id="A0A8J4X118"/>
<protein>
    <submittedName>
        <fullName evidence="2">Oxygen-dependent coproporphyrinogen-III oxidase</fullName>
    </submittedName>
</protein>
<proteinExistence type="predicted"/>
<evidence type="ECO:0000256" key="1">
    <source>
        <dbReference type="SAM" id="MobiDB-lite"/>
    </source>
</evidence>
<evidence type="ECO:0000313" key="2">
    <source>
        <dbReference type="EMBL" id="KAF5889758.1"/>
    </source>
</evidence>
<comment type="caution">
    <text evidence="2">The sequence shown here is derived from an EMBL/GenBank/DDBJ whole genome shotgun (WGS) entry which is preliminary data.</text>
</comment>
<dbReference type="EMBL" id="QNUK01000770">
    <property type="protein sequence ID" value="KAF5889758.1"/>
    <property type="molecule type" value="Genomic_DNA"/>
</dbReference>
<accession>A0A8J4X118</accession>
<evidence type="ECO:0000313" key="3">
    <source>
        <dbReference type="Proteomes" id="UP000727407"/>
    </source>
</evidence>